<dbReference type="PROSITE" id="PS50234">
    <property type="entry name" value="VWFA"/>
    <property type="match status" value="1"/>
</dbReference>
<gene>
    <name evidence="2" type="ORF">D2V05_03350</name>
    <name evidence="3" type="ORF">FQ017_03330</name>
</gene>
<keyword evidence="5" id="KW-1185">Reference proteome</keyword>
<dbReference type="EMBL" id="QXFI01000011">
    <property type="protein sequence ID" value="RIV46400.1"/>
    <property type="molecule type" value="Genomic_DNA"/>
</dbReference>
<dbReference type="OrthoDB" id="938596at2"/>
<evidence type="ECO:0000313" key="2">
    <source>
        <dbReference type="EMBL" id="RIV46400.1"/>
    </source>
</evidence>
<feature type="domain" description="VWFA" evidence="1">
    <location>
        <begin position="112"/>
        <end position="282"/>
    </location>
</feature>
<reference evidence="3 5" key="2">
    <citation type="submission" date="2019-07" db="EMBL/GenBank/DDBJ databases">
        <title>Draft genome of two Muricauda strains isolated from deep sea.</title>
        <authorList>
            <person name="Sun C."/>
        </authorList>
    </citation>
    <scope>NUCLEOTIDE SEQUENCE [LARGE SCALE GENOMIC DNA]</scope>
    <source>
        <strain evidence="3 5">72</strain>
    </source>
</reference>
<evidence type="ECO:0000313" key="3">
    <source>
        <dbReference type="EMBL" id="TXJ99060.1"/>
    </source>
</evidence>
<dbReference type="Gene3D" id="3.40.50.410">
    <property type="entry name" value="von Willebrand factor, type A domain"/>
    <property type="match status" value="1"/>
</dbReference>
<dbReference type="SUPFAM" id="SSF53300">
    <property type="entry name" value="vWA-like"/>
    <property type="match status" value="1"/>
</dbReference>
<dbReference type="EMBL" id="VNWK01000011">
    <property type="protein sequence ID" value="TXJ99060.1"/>
    <property type="molecule type" value="Genomic_DNA"/>
</dbReference>
<dbReference type="AlphaFoldDB" id="A0A3A1NK14"/>
<accession>A0A3A1NK14</accession>
<dbReference type="SMART" id="SM00327">
    <property type="entry name" value="VWA"/>
    <property type="match status" value="1"/>
</dbReference>
<dbReference type="Proteomes" id="UP000321621">
    <property type="component" value="Unassembled WGS sequence"/>
</dbReference>
<comment type="caution">
    <text evidence="2">The sequence shown here is derived from an EMBL/GenBank/DDBJ whole genome shotgun (WGS) entry which is preliminary data.</text>
</comment>
<evidence type="ECO:0000313" key="5">
    <source>
        <dbReference type="Proteomes" id="UP000321621"/>
    </source>
</evidence>
<evidence type="ECO:0000259" key="1">
    <source>
        <dbReference type="PROSITE" id="PS50234"/>
    </source>
</evidence>
<proteinExistence type="predicted"/>
<reference evidence="2 4" key="1">
    <citation type="submission" date="2018-08" db="EMBL/GenBank/DDBJ databases">
        <title>Proposal of Muricauda 72 sp.nov. and Muricauda NH166 sp.nov., isolated from seawater.</title>
        <authorList>
            <person name="Cheng H."/>
            <person name="Wu Y.-H."/>
            <person name="Guo L.-L."/>
            <person name="Xu X.-W."/>
        </authorList>
    </citation>
    <scope>NUCLEOTIDE SEQUENCE [LARGE SCALE GENOMIC DNA]</scope>
    <source>
        <strain evidence="2 4">72</strain>
    </source>
</reference>
<protein>
    <submittedName>
        <fullName evidence="2">VWA domain-containing protein</fullName>
    </submittedName>
</protein>
<name>A0A3A1NK14_9FLAO</name>
<organism evidence="2 4">
    <name type="scientific">Flagellimonas pelagia</name>
    <dbReference type="NCBI Taxonomy" id="2306998"/>
    <lineage>
        <taxon>Bacteria</taxon>
        <taxon>Pseudomonadati</taxon>
        <taxon>Bacteroidota</taxon>
        <taxon>Flavobacteriia</taxon>
        <taxon>Flavobacteriales</taxon>
        <taxon>Flavobacteriaceae</taxon>
        <taxon>Flagellimonas</taxon>
    </lineage>
</organism>
<dbReference type="InterPro" id="IPR002035">
    <property type="entry name" value="VWF_A"/>
</dbReference>
<dbReference type="RefSeq" id="WP_119646142.1">
    <property type="nucleotide sequence ID" value="NZ_QXFI01000011.1"/>
</dbReference>
<sequence length="334" mass="37475">MTKKKNKRIIYLLLIVILLLALLSFRFCGAEVVEPLDDGSKPAVALLEKKILKRTDDQIHFTLHFTVLKDSKHAEEALKSADVLIDSLKSPWIVFEQEEFDKVSLNKKESFTAVLLIDQSGSMSSNDRNNQRIAAARKFNENFGQENYLMLWTFGGKGGKFRSYGEDFAKDTTFFEKSIEELELVNPTGGSPLFKAQDSILKYLDIHAPTKIKALVSLTDGVASGRADYHSAVATSLEKGIPLFNIGLVSDPKTLREQALETQGAYVHAGETEQLLSVFGNLGSLIQGTSTVYQTEWSAHRRKGKFGKRGRIRHEMTILLPYGDTIRLPFEVEW</sequence>
<evidence type="ECO:0000313" key="4">
    <source>
        <dbReference type="Proteomes" id="UP000266691"/>
    </source>
</evidence>
<dbReference type="InterPro" id="IPR036465">
    <property type="entry name" value="vWFA_dom_sf"/>
</dbReference>
<dbReference type="Proteomes" id="UP000266691">
    <property type="component" value="Unassembled WGS sequence"/>
</dbReference>